<sequence>MKTKTEDHHHILVLGATGTFGLILIQFIHNLGHTLTLYMCGQSKLPESIVSSECVEVIQDELTDGDGLQIAASCGADVFICVAVPTWGRREGKPITKDLHKLYPLLLAAGTYKRLFFLSTPFFPAPEDGFCLKWVIIKNGLVRTLGGDTYEETRGMAQETINLGKKIKWTVIRVPNLCRERLSKKFFRDNNEKANVCSAGDFILRDKLHLGRVSLAMWIMRELEEEQWIGLCPLVSDSSLRLSTVTKTNSF</sequence>
<feature type="transmembrane region" description="Helical" evidence="1">
    <location>
        <begin position="12"/>
        <end position="32"/>
    </location>
</feature>
<gene>
    <name evidence="2" type="ORF">GcM1_204038</name>
</gene>
<protein>
    <recommendedName>
        <fullName evidence="4">NAD(P)-binding domain-containing protein</fullName>
    </recommendedName>
</protein>
<dbReference type="SUPFAM" id="SSF51735">
    <property type="entry name" value="NAD(P)-binding Rossmann-fold domains"/>
    <property type="match status" value="1"/>
</dbReference>
<keyword evidence="1" id="KW-0472">Membrane</keyword>
<evidence type="ECO:0000256" key="1">
    <source>
        <dbReference type="SAM" id="Phobius"/>
    </source>
</evidence>
<keyword evidence="1" id="KW-1133">Transmembrane helix</keyword>
<evidence type="ECO:0008006" key="4">
    <source>
        <dbReference type="Google" id="ProtNLM"/>
    </source>
</evidence>
<dbReference type="Proteomes" id="UP000285326">
    <property type="component" value="Unassembled WGS sequence"/>
</dbReference>
<reference evidence="2 3" key="1">
    <citation type="journal article" date="2018" name="BMC Genomics">
        <title>Comparative genome analyses reveal sequence features reflecting distinct modes of host-adaptation between dicot and monocot powdery mildew.</title>
        <authorList>
            <person name="Wu Y."/>
            <person name="Ma X."/>
            <person name="Pan Z."/>
            <person name="Kale S.D."/>
            <person name="Song Y."/>
            <person name="King H."/>
            <person name="Zhang Q."/>
            <person name="Presley C."/>
            <person name="Deng X."/>
            <person name="Wei C.I."/>
            <person name="Xiao S."/>
        </authorList>
    </citation>
    <scope>NUCLEOTIDE SEQUENCE [LARGE SCALE GENOMIC DNA]</scope>
    <source>
        <strain evidence="2">UMSG1</strain>
    </source>
</reference>
<evidence type="ECO:0000313" key="2">
    <source>
        <dbReference type="EMBL" id="RKF79226.1"/>
    </source>
</evidence>
<comment type="caution">
    <text evidence="2">The sequence shown here is derived from an EMBL/GenBank/DDBJ whole genome shotgun (WGS) entry which is preliminary data.</text>
</comment>
<proteinExistence type="predicted"/>
<accession>A0A420IXE9</accession>
<name>A0A420IXE9_9PEZI</name>
<dbReference type="AlphaFoldDB" id="A0A420IXE9"/>
<keyword evidence="1" id="KW-0812">Transmembrane</keyword>
<organism evidence="2 3">
    <name type="scientific">Golovinomyces cichoracearum</name>
    <dbReference type="NCBI Taxonomy" id="62708"/>
    <lineage>
        <taxon>Eukaryota</taxon>
        <taxon>Fungi</taxon>
        <taxon>Dikarya</taxon>
        <taxon>Ascomycota</taxon>
        <taxon>Pezizomycotina</taxon>
        <taxon>Leotiomycetes</taxon>
        <taxon>Erysiphales</taxon>
        <taxon>Erysiphaceae</taxon>
        <taxon>Golovinomyces</taxon>
    </lineage>
</organism>
<dbReference type="InterPro" id="IPR036291">
    <property type="entry name" value="NAD(P)-bd_dom_sf"/>
</dbReference>
<dbReference type="Gene3D" id="3.40.50.720">
    <property type="entry name" value="NAD(P)-binding Rossmann-like Domain"/>
    <property type="match status" value="1"/>
</dbReference>
<dbReference type="EMBL" id="MCBS01020431">
    <property type="protein sequence ID" value="RKF79226.1"/>
    <property type="molecule type" value="Genomic_DNA"/>
</dbReference>
<evidence type="ECO:0000313" key="3">
    <source>
        <dbReference type="Proteomes" id="UP000285326"/>
    </source>
</evidence>